<evidence type="ECO:0000313" key="4">
    <source>
        <dbReference type="Proteomes" id="UP000016648"/>
    </source>
</evidence>
<dbReference type="InterPro" id="IPR051158">
    <property type="entry name" value="Metallophosphoesterase_sf"/>
</dbReference>
<dbReference type="RefSeq" id="WP_021590702.1">
    <property type="nucleotide sequence ID" value="NZ_AWEY01000043.1"/>
</dbReference>
<organism evidence="3 4">
    <name type="scientific">Segatella baroniae F0067</name>
    <dbReference type="NCBI Taxonomy" id="1115809"/>
    <lineage>
        <taxon>Bacteria</taxon>
        <taxon>Pseudomonadati</taxon>
        <taxon>Bacteroidota</taxon>
        <taxon>Bacteroidia</taxon>
        <taxon>Bacteroidales</taxon>
        <taxon>Prevotellaceae</taxon>
        <taxon>Segatella</taxon>
    </lineage>
</organism>
<gene>
    <name evidence="3" type="ORF">HMPREF9135_2280</name>
</gene>
<dbReference type="InterPro" id="IPR029052">
    <property type="entry name" value="Metallo-depent_PP-like"/>
</dbReference>
<reference evidence="3 4" key="1">
    <citation type="submission" date="2013-08" db="EMBL/GenBank/DDBJ databases">
        <authorList>
            <person name="Durkin A.S."/>
            <person name="Haft D.R."/>
            <person name="McCorrison J."/>
            <person name="Torralba M."/>
            <person name="Gillis M."/>
            <person name="Haft D.H."/>
            <person name="Methe B."/>
            <person name="Sutton G."/>
            <person name="Nelson K.E."/>
        </authorList>
    </citation>
    <scope>NUCLEOTIDE SEQUENCE [LARGE SCALE GENOMIC DNA]</scope>
    <source>
        <strain evidence="3 4">F0067</strain>
    </source>
</reference>
<dbReference type="Gene3D" id="3.60.21.10">
    <property type="match status" value="1"/>
</dbReference>
<feature type="transmembrane region" description="Helical" evidence="1">
    <location>
        <begin position="67"/>
        <end position="89"/>
    </location>
</feature>
<comment type="caution">
    <text evidence="3">The sequence shown here is derived from an EMBL/GenBank/DDBJ whole genome shotgun (WGS) entry which is preliminary data.</text>
</comment>
<dbReference type="InterPro" id="IPR004843">
    <property type="entry name" value="Calcineurin-like_PHP"/>
</dbReference>
<evidence type="ECO:0000256" key="1">
    <source>
        <dbReference type="SAM" id="Phobius"/>
    </source>
</evidence>
<evidence type="ECO:0000259" key="2">
    <source>
        <dbReference type="Pfam" id="PF00149"/>
    </source>
</evidence>
<feature type="transmembrane region" description="Helical" evidence="1">
    <location>
        <begin position="109"/>
        <end position="129"/>
    </location>
</feature>
<keyword evidence="4" id="KW-1185">Reference proteome</keyword>
<keyword evidence="1" id="KW-0472">Membrane</keyword>
<dbReference type="PANTHER" id="PTHR31302:SF0">
    <property type="entry name" value="TRANSMEMBRANE PROTEIN WITH METALLOPHOSPHOESTERASE DOMAIN"/>
    <property type="match status" value="1"/>
</dbReference>
<dbReference type="SUPFAM" id="SSF56300">
    <property type="entry name" value="Metallo-dependent phosphatases"/>
    <property type="match status" value="1"/>
</dbReference>
<dbReference type="PATRIC" id="fig|1115809.3.peg.2480"/>
<dbReference type="CDD" id="cd07385">
    <property type="entry name" value="MPP_YkuE_C"/>
    <property type="match status" value="1"/>
</dbReference>
<dbReference type="Pfam" id="PF00149">
    <property type="entry name" value="Metallophos"/>
    <property type="match status" value="1"/>
</dbReference>
<dbReference type="EMBL" id="AWEY01000043">
    <property type="protein sequence ID" value="ERK38234.1"/>
    <property type="molecule type" value="Genomic_DNA"/>
</dbReference>
<sequence length="363" mass="41275">MNIFWTIIFLLLPFAGCGFVAWHVWLMLPFSNLYKGVVLAVMLLSFLCMFFNFLVGLDRLPTPVATACYEVGYSSIFVLLYLVLIFLLIDVFRWVGWFPASWFYASQKGSALVFLTVCGIFLGANLHYYNKVKMPLELKSDKPLQRPVKFVMLSDLHLGYHNTWADLAKWVELINAERPDAILIGGDIVDFSVVPLLKADMAAEFRKLHAPVYACLGNHDYYAGEPNSEKFYKDAGIVLLRDSVAELANGVVIVGRDDRTNKRRKSVAQLMESVDRSKYVILLDHQPYHLEEAERGGVDFQFSGHTHYGQVWPISWIEDMIYEDAYGPLTKGRTQYYVSSGIGIWGGKFRIGTQSEYVVATVR</sequence>
<protein>
    <submittedName>
        <fullName evidence="3">Calcineurin-like phosphoesterase family protein</fullName>
    </submittedName>
</protein>
<name>U2P3F6_9BACT</name>
<feature type="transmembrane region" description="Helical" evidence="1">
    <location>
        <begin position="37"/>
        <end position="55"/>
    </location>
</feature>
<dbReference type="PANTHER" id="PTHR31302">
    <property type="entry name" value="TRANSMEMBRANE PROTEIN WITH METALLOPHOSPHOESTERASE DOMAIN-RELATED"/>
    <property type="match status" value="1"/>
</dbReference>
<keyword evidence="1" id="KW-0812">Transmembrane</keyword>
<feature type="domain" description="Calcineurin-like phosphoesterase" evidence="2">
    <location>
        <begin position="149"/>
        <end position="308"/>
    </location>
</feature>
<accession>U2P3F6</accession>
<dbReference type="Proteomes" id="UP000016648">
    <property type="component" value="Unassembled WGS sequence"/>
</dbReference>
<proteinExistence type="predicted"/>
<dbReference type="AlphaFoldDB" id="U2P3F6"/>
<feature type="transmembrane region" description="Helical" evidence="1">
    <location>
        <begin position="7"/>
        <end position="25"/>
    </location>
</feature>
<keyword evidence="1" id="KW-1133">Transmembrane helix</keyword>
<evidence type="ECO:0000313" key="3">
    <source>
        <dbReference type="EMBL" id="ERK38234.1"/>
    </source>
</evidence>
<dbReference type="GO" id="GO:0016787">
    <property type="term" value="F:hydrolase activity"/>
    <property type="evidence" value="ECO:0007669"/>
    <property type="project" value="InterPro"/>
</dbReference>